<dbReference type="Proteomes" id="UP000799776">
    <property type="component" value="Unassembled WGS sequence"/>
</dbReference>
<dbReference type="Gene3D" id="3.40.50.720">
    <property type="entry name" value="NAD(P)-binding Rossmann-like Domain"/>
    <property type="match status" value="1"/>
</dbReference>
<feature type="domain" description="Enoyl reductase (ER)" evidence="6">
    <location>
        <begin position="9"/>
        <end position="328"/>
    </location>
</feature>
<name>A0A9P4HXC2_9PEZI</name>
<evidence type="ECO:0000259" key="6">
    <source>
        <dbReference type="SMART" id="SM00829"/>
    </source>
</evidence>
<proteinExistence type="inferred from homology"/>
<comment type="cofactor">
    <cofactor evidence="1 5">
        <name>Zn(2+)</name>
        <dbReference type="ChEBI" id="CHEBI:29105"/>
    </cofactor>
</comment>
<dbReference type="Pfam" id="PF08240">
    <property type="entry name" value="ADH_N"/>
    <property type="match status" value="1"/>
</dbReference>
<dbReference type="InterPro" id="IPR002328">
    <property type="entry name" value="ADH_Zn_CS"/>
</dbReference>
<evidence type="ECO:0000256" key="5">
    <source>
        <dbReference type="RuleBase" id="RU361277"/>
    </source>
</evidence>
<organism evidence="7 8">
    <name type="scientific">Saccharata proteae CBS 121410</name>
    <dbReference type="NCBI Taxonomy" id="1314787"/>
    <lineage>
        <taxon>Eukaryota</taxon>
        <taxon>Fungi</taxon>
        <taxon>Dikarya</taxon>
        <taxon>Ascomycota</taxon>
        <taxon>Pezizomycotina</taxon>
        <taxon>Dothideomycetes</taxon>
        <taxon>Dothideomycetes incertae sedis</taxon>
        <taxon>Botryosphaeriales</taxon>
        <taxon>Saccharataceae</taxon>
        <taxon>Saccharata</taxon>
    </lineage>
</organism>
<dbReference type="InterPro" id="IPR013149">
    <property type="entry name" value="ADH-like_C"/>
</dbReference>
<keyword evidence="8" id="KW-1185">Reference proteome</keyword>
<dbReference type="SMART" id="SM00829">
    <property type="entry name" value="PKS_ER"/>
    <property type="match status" value="1"/>
</dbReference>
<dbReference type="GO" id="GO:0016616">
    <property type="term" value="F:oxidoreductase activity, acting on the CH-OH group of donors, NAD or NADP as acceptor"/>
    <property type="evidence" value="ECO:0007669"/>
    <property type="project" value="InterPro"/>
</dbReference>
<dbReference type="InterPro" id="IPR047109">
    <property type="entry name" value="CAD-like"/>
</dbReference>
<comment type="caution">
    <text evidence="7">The sequence shown here is derived from an EMBL/GenBank/DDBJ whole genome shotgun (WGS) entry which is preliminary data.</text>
</comment>
<keyword evidence="4" id="KW-0560">Oxidoreductase</keyword>
<dbReference type="SUPFAM" id="SSF51735">
    <property type="entry name" value="NAD(P)-binding Rossmann-fold domains"/>
    <property type="match status" value="1"/>
</dbReference>
<dbReference type="InterPro" id="IPR011032">
    <property type="entry name" value="GroES-like_sf"/>
</dbReference>
<dbReference type="FunFam" id="3.40.50.720:FF:000022">
    <property type="entry name" value="Cinnamyl alcohol dehydrogenase"/>
    <property type="match status" value="1"/>
</dbReference>
<dbReference type="InterPro" id="IPR020843">
    <property type="entry name" value="ER"/>
</dbReference>
<accession>A0A9P4HXC2</accession>
<keyword evidence="3 5" id="KW-0862">Zinc</keyword>
<gene>
    <name evidence="7" type="ORF">K490DRAFT_41741</name>
</gene>
<evidence type="ECO:0000313" key="8">
    <source>
        <dbReference type="Proteomes" id="UP000799776"/>
    </source>
</evidence>
<evidence type="ECO:0000313" key="7">
    <source>
        <dbReference type="EMBL" id="KAF2087769.1"/>
    </source>
</evidence>
<evidence type="ECO:0000256" key="3">
    <source>
        <dbReference type="ARBA" id="ARBA00022833"/>
    </source>
</evidence>
<comment type="similarity">
    <text evidence="5">Belongs to the zinc-containing alcohol dehydrogenase family.</text>
</comment>
<evidence type="ECO:0000256" key="1">
    <source>
        <dbReference type="ARBA" id="ARBA00001947"/>
    </source>
</evidence>
<dbReference type="SUPFAM" id="SSF50129">
    <property type="entry name" value="GroES-like"/>
    <property type="match status" value="1"/>
</dbReference>
<dbReference type="Pfam" id="PF00107">
    <property type="entry name" value="ADH_zinc_N"/>
    <property type="match status" value="1"/>
</dbReference>
<evidence type="ECO:0000256" key="2">
    <source>
        <dbReference type="ARBA" id="ARBA00022723"/>
    </source>
</evidence>
<reference evidence="7" key="1">
    <citation type="journal article" date="2020" name="Stud. Mycol.">
        <title>101 Dothideomycetes genomes: a test case for predicting lifestyles and emergence of pathogens.</title>
        <authorList>
            <person name="Haridas S."/>
            <person name="Albert R."/>
            <person name="Binder M."/>
            <person name="Bloem J."/>
            <person name="Labutti K."/>
            <person name="Salamov A."/>
            <person name="Andreopoulos B."/>
            <person name="Baker S."/>
            <person name="Barry K."/>
            <person name="Bills G."/>
            <person name="Bluhm B."/>
            <person name="Cannon C."/>
            <person name="Castanera R."/>
            <person name="Culley D."/>
            <person name="Daum C."/>
            <person name="Ezra D."/>
            <person name="Gonzalez J."/>
            <person name="Henrissat B."/>
            <person name="Kuo A."/>
            <person name="Liang C."/>
            <person name="Lipzen A."/>
            <person name="Lutzoni F."/>
            <person name="Magnuson J."/>
            <person name="Mondo S."/>
            <person name="Nolan M."/>
            <person name="Ohm R."/>
            <person name="Pangilinan J."/>
            <person name="Park H.-J."/>
            <person name="Ramirez L."/>
            <person name="Alfaro M."/>
            <person name="Sun H."/>
            <person name="Tritt A."/>
            <person name="Yoshinaga Y."/>
            <person name="Zwiers L.-H."/>
            <person name="Turgeon B."/>
            <person name="Goodwin S."/>
            <person name="Spatafora J."/>
            <person name="Crous P."/>
            <person name="Grigoriev I."/>
        </authorList>
    </citation>
    <scope>NUCLEOTIDE SEQUENCE</scope>
    <source>
        <strain evidence="7">CBS 121410</strain>
    </source>
</reference>
<dbReference type="EMBL" id="ML978719">
    <property type="protein sequence ID" value="KAF2087769.1"/>
    <property type="molecule type" value="Genomic_DNA"/>
</dbReference>
<dbReference type="Gene3D" id="3.90.180.10">
    <property type="entry name" value="Medium-chain alcohol dehydrogenases, catalytic domain"/>
    <property type="match status" value="1"/>
</dbReference>
<dbReference type="GO" id="GO:0008270">
    <property type="term" value="F:zinc ion binding"/>
    <property type="evidence" value="ECO:0007669"/>
    <property type="project" value="InterPro"/>
</dbReference>
<dbReference type="CDD" id="cd05283">
    <property type="entry name" value="CAD1"/>
    <property type="match status" value="1"/>
</dbReference>
<dbReference type="InterPro" id="IPR013154">
    <property type="entry name" value="ADH-like_N"/>
</dbReference>
<sequence>MPSFAVYKGSESGKAVKATTTRPDLKGDEVFLRVTASGLCGTDLHYNHADMGLGHEGVGVVEELGPAVKELKKGDRVGWGYQHDGCMRCDQCQTGNDVFCPERAMYGFADLDQGSMAEGGVWKESYLFKIPDNMTDEDAAPLMCGGATVYTCFDLYNVPPSARVGIIGIGGLGHLAIQFAAKRGNDVVVLSGTDSKKEEAFRLGAKEFYATKDAKELNIGKPLDALLVCTSAHINWDLYFPIMAPSSIMFPLSVESGNLVVPYMPLILSGIRIQGSLVASRACHRRMLEFAARHDIKPMINKFPMTAEGINRAIETLESGKMRYRGVLVPENRL</sequence>
<dbReference type="PROSITE" id="PS00059">
    <property type="entry name" value="ADH_ZINC"/>
    <property type="match status" value="1"/>
</dbReference>
<dbReference type="OrthoDB" id="1879366at2759"/>
<dbReference type="InterPro" id="IPR036291">
    <property type="entry name" value="NAD(P)-bd_dom_sf"/>
</dbReference>
<dbReference type="AlphaFoldDB" id="A0A9P4HXC2"/>
<keyword evidence="2 5" id="KW-0479">Metal-binding</keyword>
<dbReference type="PANTHER" id="PTHR42683">
    <property type="entry name" value="ALDEHYDE REDUCTASE"/>
    <property type="match status" value="1"/>
</dbReference>
<protein>
    <submittedName>
        <fullName evidence="7">GroES-like protein</fullName>
    </submittedName>
</protein>
<evidence type="ECO:0000256" key="4">
    <source>
        <dbReference type="ARBA" id="ARBA00023002"/>
    </source>
</evidence>